<sequence>MPRNIHTLSETIHLATQLEQTHNSVAPINYLRNENKGFIEKNDKFEKKENFSQNTKKEHGYLKQSQNRSNDNKDEIICRRCKKKGQYANKCYANLNK</sequence>
<evidence type="ECO:0000313" key="2">
    <source>
        <dbReference type="EMBL" id="CAF1101294.1"/>
    </source>
</evidence>
<organism evidence="2 3">
    <name type="scientific">Brachionus calyciflorus</name>
    <dbReference type="NCBI Taxonomy" id="104777"/>
    <lineage>
        <taxon>Eukaryota</taxon>
        <taxon>Metazoa</taxon>
        <taxon>Spiralia</taxon>
        <taxon>Gnathifera</taxon>
        <taxon>Rotifera</taxon>
        <taxon>Eurotatoria</taxon>
        <taxon>Monogononta</taxon>
        <taxon>Pseudotrocha</taxon>
        <taxon>Ploima</taxon>
        <taxon>Brachionidae</taxon>
        <taxon>Brachionus</taxon>
    </lineage>
</organism>
<gene>
    <name evidence="2" type="ORF">OXX778_LOCUS21162</name>
</gene>
<keyword evidence="3" id="KW-1185">Reference proteome</keyword>
<evidence type="ECO:0000313" key="3">
    <source>
        <dbReference type="Proteomes" id="UP000663879"/>
    </source>
</evidence>
<feature type="non-terminal residue" evidence="2">
    <location>
        <position position="1"/>
    </location>
</feature>
<dbReference type="Proteomes" id="UP000663879">
    <property type="component" value="Unassembled WGS sequence"/>
</dbReference>
<dbReference type="EMBL" id="CAJNOC010007570">
    <property type="protein sequence ID" value="CAF1101294.1"/>
    <property type="molecule type" value="Genomic_DNA"/>
</dbReference>
<dbReference type="AlphaFoldDB" id="A0A814P118"/>
<comment type="caution">
    <text evidence="2">The sequence shown here is derived from an EMBL/GenBank/DDBJ whole genome shotgun (WGS) entry which is preliminary data.</text>
</comment>
<protein>
    <submittedName>
        <fullName evidence="2">Uncharacterized protein</fullName>
    </submittedName>
</protein>
<accession>A0A814P118</accession>
<evidence type="ECO:0000256" key="1">
    <source>
        <dbReference type="SAM" id="MobiDB-lite"/>
    </source>
</evidence>
<proteinExistence type="predicted"/>
<name>A0A814P118_9BILA</name>
<feature type="compositionally biased region" description="Basic and acidic residues" evidence="1">
    <location>
        <begin position="48"/>
        <end position="61"/>
    </location>
</feature>
<feature type="region of interest" description="Disordered" evidence="1">
    <location>
        <begin position="48"/>
        <end position="73"/>
    </location>
</feature>
<reference evidence="2" key="1">
    <citation type="submission" date="2021-02" db="EMBL/GenBank/DDBJ databases">
        <authorList>
            <person name="Nowell W R."/>
        </authorList>
    </citation>
    <scope>NUCLEOTIDE SEQUENCE</scope>
    <source>
        <strain evidence="2">Ploen Becks lab</strain>
    </source>
</reference>